<feature type="region of interest" description="Disordered" evidence="1">
    <location>
        <begin position="143"/>
        <end position="307"/>
    </location>
</feature>
<feature type="transmembrane region" description="Helical" evidence="2">
    <location>
        <begin position="675"/>
        <end position="695"/>
    </location>
</feature>
<evidence type="ECO:0000256" key="1">
    <source>
        <dbReference type="SAM" id="MobiDB-lite"/>
    </source>
</evidence>
<feature type="region of interest" description="Disordered" evidence="1">
    <location>
        <begin position="1"/>
        <end position="79"/>
    </location>
</feature>
<feature type="compositionally biased region" description="Acidic residues" evidence="1">
    <location>
        <begin position="1"/>
        <end position="10"/>
    </location>
</feature>
<organism evidence="3 4">
    <name type="scientific">Nocardia arthritidis</name>
    <dbReference type="NCBI Taxonomy" id="228602"/>
    <lineage>
        <taxon>Bacteria</taxon>
        <taxon>Bacillati</taxon>
        <taxon>Actinomycetota</taxon>
        <taxon>Actinomycetes</taxon>
        <taxon>Mycobacteriales</taxon>
        <taxon>Nocardiaceae</taxon>
        <taxon>Nocardia</taxon>
    </lineage>
</organism>
<feature type="compositionally biased region" description="Low complexity" evidence="1">
    <location>
        <begin position="17"/>
        <end position="28"/>
    </location>
</feature>
<feature type="transmembrane region" description="Helical" evidence="2">
    <location>
        <begin position="439"/>
        <end position="459"/>
    </location>
</feature>
<feature type="transmembrane region" description="Helical" evidence="2">
    <location>
        <begin position="480"/>
        <end position="505"/>
    </location>
</feature>
<evidence type="ECO:0000256" key="2">
    <source>
        <dbReference type="SAM" id="Phobius"/>
    </source>
</evidence>
<keyword evidence="2" id="KW-0472">Membrane</keyword>
<name>A0A6G9YIP8_9NOCA</name>
<feature type="transmembrane region" description="Helical" evidence="2">
    <location>
        <begin position="120"/>
        <end position="137"/>
    </location>
</feature>
<feature type="transmembrane region" description="Helical" evidence="2">
    <location>
        <begin position="606"/>
        <end position="625"/>
    </location>
</feature>
<dbReference type="KEGG" id="nah:F5544_26070"/>
<feature type="transmembrane region" description="Helical" evidence="2">
    <location>
        <begin position="394"/>
        <end position="427"/>
    </location>
</feature>
<feature type="compositionally biased region" description="Low complexity" evidence="1">
    <location>
        <begin position="213"/>
        <end position="226"/>
    </location>
</feature>
<feature type="transmembrane region" description="Helical" evidence="2">
    <location>
        <begin position="92"/>
        <end position="114"/>
    </location>
</feature>
<keyword evidence="2" id="KW-0812">Transmembrane</keyword>
<proteinExistence type="predicted"/>
<gene>
    <name evidence="3" type="ORF">F5544_26070</name>
</gene>
<dbReference type="Proteomes" id="UP000503540">
    <property type="component" value="Chromosome"/>
</dbReference>
<dbReference type="Pfam" id="PF13687">
    <property type="entry name" value="DUF4153"/>
    <property type="match status" value="1"/>
</dbReference>
<keyword evidence="4" id="KW-1185">Reference proteome</keyword>
<evidence type="ECO:0000313" key="3">
    <source>
        <dbReference type="EMBL" id="QIS13068.1"/>
    </source>
</evidence>
<sequence>MPEIPTPDDPDSPKPESPATPAGSSSTSNFFDPQPITGNSGDSSRIPAPGELVPGDAHAESRPRPPAPPGESYRSAQVSPPFPVRPAPAWRFVAYPAGVVPAAVVIGLAAAVLVPLDRPGIGWLLAGLVAVCVVFAVDRHARRTAQPGRGPSEHASVADNPQRPVFTTAPNSPRTDATEGDSSHEAGVPTRLTRPVRVRSAGAAGEPTRLRGADAAAGPGSDALGARPGADTDEAVPLSASGPVSGQEEAEVVEFRPVAEEGAWPPESDAATGSDAVRGAGRVRDGSDRAVSLSDSGAATGSEVAGGADARMARGADDGQLVGSHAGASDAARSSSAGTDVVSGVLRGADAGESDAEAGKSGRVRVSGTGYAKFVGVGEGSSGGWGMAGSWGRVWWVGVGLALLGVGAVRAAGWLFGLCVVGAAVSASLGVVGRRSRFGVLYDVIAVPVAAVAAMPWVYAGIGRMRGGMDARRRRIGVSVGATVVLLAVFVPLLAGADATFAALVGDATPRIDVGSAVRWCVVFGGAAAAAIGAIFLLAGPPVPASDAAEEVSGRPWRRIEWALPVGALTVLFAVFVGAQFVALFGGDDYVRRTAGLTYAEYARSGFWQLSAVTILTLAVVLAVLRWAAQDCAADRLWLRVLLCAVGGLTLIIVASALSRMWTYQQAYGFTVLRLLVQTCELWLGLVYLLVLVAVLRLERNWLPRATIGTAMVTLLALAALNPEGLIADRNIDRWQHGKELDTAYLGKLSPDIVPALDRLPEPMRAALLADLRHRLDDDTWQSWNWARRGAR</sequence>
<feature type="compositionally biased region" description="Low complexity" evidence="1">
    <location>
        <begin position="188"/>
        <end position="199"/>
    </location>
</feature>
<feature type="transmembrane region" description="Helical" evidence="2">
    <location>
        <begin position="562"/>
        <end position="586"/>
    </location>
</feature>
<feature type="transmembrane region" description="Helical" evidence="2">
    <location>
        <begin position="637"/>
        <end position="655"/>
    </location>
</feature>
<evidence type="ECO:0000313" key="4">
    <source>
        <dbReference type="Proteomes" id="UP000503540"/>
    </source>
</evidence>
<dbReference type="AlphaFoldDB" id="A0A6G9YIP8"/>
<dbReference type="EMBL" id="CP046172">
    <property type="protein sequence ID" value="QIS13068.1"/>
    <property type="molecule type" value="Genomic_DNA"/>
</dbReference>
<reference evidence="3 4" key="1">
    <citation type="journal article" date="2019" name="ACS Chem. Biol.">
        <title>Identification and Mobilization of a Cryptic Antibiotic Biosynthesis Gene Locus from a Human-Pathogenic Nocardia Isolate.</title>
        <authorList>
            <person name="Herisse M."/>
            <person name="Ishida K."/>
            <person name="Porter J.L."/>
            <person name="Howden B."/>
            <person name="Hertweck C."/>
            <person name="Stinear T.P."/>
            <person name="Pidot S.J."/>
        </authorList>
    </citation>
    <scope>NUCLEOTIDE SEQUENCE [LARGE SCALE GENOMIC DNA]</scope>
    <source>
        <strain evidence="3 4">AUSMDU00012717</strain>
    </source>
</reference>
<protein>
    <submittedName>
        <fullName evidence="3">DUF4173 domain-containing protein</fullName>
    </submittedName>
</protein>
<feature type="transmembrane region" description="Helical" evidence="2">
    <location>
        <begin position="517"/>
        <end position="541"/>
    </location>
</feature>
<keyword evidence="2" id="KW-1133">Transmembrane helix</keyword>
<accession>A0A6G9YIP8</accession>
<dbReference type="InterPro" id="IPR025291">
    <property type="entry name" value="DUF4153"/>
</dbReference>